<feature type="signal peptide" evidence="11">
    <location>
        <begin position="1"/>
        <end position="22"/>
    </location>
</feature>
<dbReference type="Pfam" id="PF00704">
    <property type="entry name" value="Glyco_hydro_18"/>
    <property type="match status" value="1"/>
</dbReference>
<protein>
    <recommendedName>
        <fullName evidence="2">chitinase</fullName>
        <ecNumber evidence="2">3.2.1.14</ecNumber>
    </recommendedName>
</protein>
<feature type="region of interest" description="Disordered" evidence="10">
    <location>
        <begin position="151"/>
        <end position="187"/>
    </location>
</feature>
<keyword evidence="7" id="KW-0624">Polysaccharide degradation</keyword>
<evidence type="ECO:0000256" key="4">
    <source>
        <dbReference type="ARBA" id="ARBA00023024"/>
    </source>
</evidence>
<dbReference type="GO" id="GO:0006032">
    <property type="term" value="P:chitin catabolic process"/>
    <property type="evidence" value="ECO:0007669"/>
    <property type="project" value="UniProtKB-KW"/>
</dbReference>
<dbReference type="InterPro" id="IPR017853">
    <property type="entry name" value="GH"/>
</dbReference>
<evidence type="ECO:0000256" key="2">
    <source>
        <dbReference type="ARBA" id="ARBA00012729"/>
    </source>
</evidence>
<dbReference type="PANTHER" id="PTHR45708">
    <property type="entry name" value="ENDOCHITINASE"/>
    <property type="match status" value="1"/>
</dbReference>
<dbReference type="GO" id="GO:0005576">
    <property type="term" value="C:extracellular region"/>
    <property type="evidence" value="ECO:0007669"/>
    <property type="project" value="TreeGrafter"/>
</dbReference>
<comment type="catalytic activity">
    <reaction evidence="1">
        <text>Random endo-hydrolysis of N-acetyl-beta-D-glucosaminide (1-&gt;4)-beta-linkages in chitin and chitodextrins.</text>
        <dbReference type="EC" id="3.2.1.14"/>
    </reaction>
</comment>
<dbReference type="InterPro" id="IPR001223">
    <property type="entry name" value="Glyco_hydro18_cat"/>
</dbReference>
<keyword evidence="3 8" id="KW-0378">Hydrolase</keyword>
<feature type="compositionally biased region" description="Low complexity" evidence="10">
    <location>
        <begin position="151"/>
        <end position="175"/>
    </location>
</feature>
<dbReference type="Gene3D" id="3.20.20.80">
    <property type="entry name" value="Glycosidases"/>
    <property type="match status" value="1"/>
</dbReference>
<evidence type="ECO:0000256" key="9">
    <source>
        <dbReference type="RuleBase" id="RU004453"/>
    </source>
</evidence>
<dbReference type="GO" id="GO:0000272">
    <property type="term" value="P:polysaccharide catabolic process"/>
    <property type="evidence" value="ECO:0007669"/>
    <property type="project" value="UniProtKB-KW"/>
</dbReference>
<dbReference type="PANTHER" id="PTHR45708:SF49">
    <property type="entry name" value="ENDOCHITINASE"/>
    <property type="match status" value="1"/>
</dbReference>
<keyword evidence="4" id="KW-0146">Chitin degradation</keyword>
<dbReference type="VEuPathDB" id="FungiDB:P168DRAFT_345184"/>
<gene>
    <name evidence="13" type="ORF">P168DRAFT_345184</name>
</gene>
<dbReference type="GO" id="GO:0008843">
    <property type="term" value="F:endochitinase activity"/>
    <property type="evidence" value="ECO:0007669"/>
    <property type="project" value="UniProtKB-EC"/>
</dbReference>
<evidence type="ECO:0000256" key="5">
    <source>
        <dbReference type="ARBA" id="ARBA00023277"/>
    </source>
</evidence>
<dbReference type="Proteomes" id="UP000234254">
    <property type="component" value="Unassembled WGS sequence"/>
</dbReference>
<reference evidence="13" key="1">
    <citation type="submission" date="2016-12" db="EMBL/GenBank/DDBJ databases">
        <title>The genomes of Aspergillus section Nigri reveals drivers in fungal speciation.</title>
        <authorList>
            <consortium name="DOE Joint Genome Institute"/>
            <person name="Vesth T.C."/>
            <person name="Nybo J."/>
            <person name="Theobald S."/>
            <person name="Brandl J."/>
            <person name="Frisvad J.C."/>
            <person name="Nielsen K.F."/>
            <person name="Lyhne E.K."/>
            <person name="Kogle M.E."/>
            <person name="Kuo A."/>
            <person name="Riley R."/>
            <person name="Clum A."/>
            <person name="Nolan M."/>
            <person name="Lipzen A."/>
            <person name="Salamov A."/>
            <person name="Henrissat B."/>
            <person name="Wiebenga A."/>
            <person name="De vries R.P."/>
            <person name="Grigoriev I.V."/>
            <person name="Mortensen U.H."/>
            <person name="Andersen M.R."/>
            <person name="Baker S.E."/>
        </authorList>
    </citation>
    <scope>NUCLEOTIDE SEQUENCE</scope>
    <source>
        <strain evidence="13">IBT 28561</strain>
    </source>
</reference>
<dbReference type="OrthoDB" id="2425929at2759"/>
<evidence type="ECO:0000313" key="13">
    <source>
        <dbReference type="EMBL" id="PKY03894.1"/>
    </source>
</evidence>
<keyword evidence="14" id="KW-1185">Reference proteome</keyword>
<dbReference type="InterPro" id="IPR001579">
    <property type="entry name" value="Glyco_hydro_18_chit_AS"/>
</dbReference>
<evidence type="ECO:0000256" key="10">
    <source>
        <dbReference type="SAM" id="MobiDB-lite"/>
    </source>
</evidence>
<feature type="domain" description="GH18" evidence="12">
    <location>
        <begin position="30"/>
        <end position="364"/>
    </location>
</feature>
<name>A0A2I1D1Z1_ASPC2</name>
<dbReference type="PROSITE" id="PS01095">
    <property type="entry name" value="GH18_1"/>
    <property type="match status" value="1"/>
</dbReference>
<keyword evidence="11" id="KW-0732">Signal</keyword>
<evidence type="ECO:0000313" key="14">
    <source>
        <dbReference type="Proteomes" id="UP000234254"/>
    </source>
</evidence>
<dbReference type="PROSITE" id="PS51910">
    <property type="entry name" value="GH18_2"/>
    <property type="match status" value="1"/>
</dbReference>
<comment type="similarity">
    <text evidence="9">Belongs to the glycosyl hydrolase 18 family.</text>
</comment>
<evidence type="ECO:0000256" key="6">
    <source>
        <dbReference type="ARBA" id="ARBA00023295"/>
    </source>
</evidence>
<evidence type="ECO:0000256" key="8">
    <source>
        <dbReference type="RuleBase" id="RU000489"/>
    </source>
</evidence>
<sequence>MSFLNRLLAVTAATACVHGVYAKFDLESSKNVVVYWGQNSFDGQGEQAQQRLGHYCENEDIDAILLSFVMRVNGQGGHPEYDMSTASEDCEAFEGTNLKNCPEIGEDIKSCQEKGKTIILSIGGATYSEGGFESESDAKAGAELIWKTFGPSSGSSDSGSSDSDSSSPSSSSSSSTRSDNNDAAESEVLRPFGDASVDGFDFDFEATVKNMAPFASRLRELADADGSKRIYLTSAPQCPYPDAADKDILNGPVSIDAVFVQFYNNACGLQSFQSNSEDQTNFNFHTWDQWARETSQNKNAKVLIGAPGNQAAASSGYMGADQLAQVIKYAQKFDSFGGAMFWDVTQVYSNQGFLDTVVQALGKGQAQARSWMG</sequence>
<feature type="chain" id="PRO_5014197579" description="chitinase" evidence="11">
    <location>
        <begin position="23"/>
        <end position="373"/>
    </location>
</feature>
<comment type="caution">
    <text evidence="13">The sequence shown here is derived from an EMBL/GenBank/DDBJ whole genome shotgun (WGS) entry which is preliminary data.</text>
</comment>
<keyword evidence="5" id="KW-0119">Carbohydrate metabolism</keyword>
<evidence type="ECO:0000256" key="1">
    <source>
        <dbReference type="ARBA" id="ARBA00000822"/>
    </source>
</evidence>
<dbReference type="GeneID" id="36549387"/>
<evidence type="ECO:0000256" key="11">
    <source>
        <dbReference type="SAM" id="SignalP"/>
    </source>
</evidence>
<dbReference type="EC" id="3.2.1.14" evidence="2"/>
<organism evidence="13 14">
    <name type="scientific">Aspergillus campestris (strain IBT 28561)</name>
    <dbReference type="NCBI Taxonomy" id="1392248"/>
    <lineage>
        <taxon>Eukaryota</taxon>
        <taxon>Fungi</taxon>
        <taxon>Dikarya</taxon>
        <taxon>Ascomycota</taxon>
        <taxon>Pezizomycotina</taxon>
        <taxon>Eurotiomycetes</taxon>
        <taxon>Eurotiomycetidae</taxon>
        <taxon>Eurotiales</taxon>
        <taxon>Aspergillaceae</taxon>
        <taxon>Aspergillus</taxon>
        <taxon>Aspergillus subgen. Circumdati</taxon>
    </lineage>
</organism>
<dbReference type="AlphaFoldDB" id="A0A2I1D1Z1"/>
<dbReference type="EMBL" id="MSFM01000007">
    <property type="protein sequence ID" value="PKY03894.1"/>
    <property type="molecule type" value="Genomic_DNA"/>
</dbReference>
<accession>A0A2I1D1Z1</accession>
<evidence type="ECO:0000256" key="7">
    <source>
        <dbReference type="ARBA" id="ARBA00023326"/>
    </source>
</evidence>
<keyword evidence="6 8" id="KW-0326">Glycosidase</keyword>
<dbReference type="InterPro" id="IPR050542">
    <property type="entry name" value="Glycosyl_Hydrlase18_Chitinase"/>
</dbReference>
<proteinExistence type="inferred from homology"/>
<evidence type="ECO:0000256" key="3">
    <source>
        <dbReference type="ARBA" id="ARBA00022801"/>
    </source>
</evidence>
<dbReference type="RefSeq" id="XP_024692488.1">
    <property type="nucleotide sequence ID" value="XM_024841858.1"/>
</dbReference>
<evidence type="ECO:0000259" key="12">
    <source>
        <dbReference type="PROSITE" id="PS51910"/>
    </source>
</evidence>
<dbReference type="SUPFAM" id="SSF51445">
    <property type="entry name" value="(Trans)glycosidases"/>
    <property type="match status" value="1"/>
</dbReference>